<keyword evidence="1" id="KW-0732">Signal</keyword>
<dbReference type="AlphaFoldDB" id="A0AAJ5W1V5"/>
<dbReference type="EMBL" id="CP119321">
    <property type="protein sequence ID" value="WEK14095.1"/>
    <property type="molecule type" value="Genomic_DNA"/>
</dbReference>
<dbReference type="Gene3D" id="2.60.40.2700">
    <property type="match status" value="3"/>
</dbReference>
<dbReference type="Gene3D" id="2.60.40.1120">
    <property type="entry name" value="Carboxypeptidase-like, regulatory domain"/>
    <property type="match status" value="1"/>
</dbReference>
<dbReference type="Proteomes" id="UP001213972">
    <property type="component" value="Chromosome"/>
</dbReference>
<feature type="signal peptide" evidence="1">
    <location>
        <begin position="1"/>
        <end position="37"/>
    </location>
</feature>
<feature type="chain" id="PRO_5042575939" description="Alpha-amylase" evidence="1">
    <location>
        <begin position="38"/>
        <end position="510"/>
    </location>
</feature>
<evidence type="ECO:0008006" key="4">
    <source>
        <dbReference type="Google" id="ProtNLM"/>
    </source>
</evidence>
<protein>
    <recommendedName>
        <fullName evidence="4">Alpha-amylase</fullName>
    </recommendedName>
</protein>
<evidence type="ECO:0000313" key="2">
    <source>
        <dbReference type="EMBL" id="WEK14095.1"/>
    </source>
</evidence>
<accession>A0AAJ5W1V5</accession>
<sequence length="510" mass="52693">MNTALRPTTRGPAALVRLAVVSLAATGLVALGTPAYAADTATVSGTVTFPAGVSLTSDYTFVGLVDPETGWAGGVDSVEADGSYTIEDVAAGTYKLEVRSYNEAVPLSTWWGGAYELATAQSFTVSDGETVSKNVTVPRGATISGKAVDSLKRPGAGSVATAYRANNDGSWTYNNSVGVETDGAYTIGQLSPGSYRVKFDRARGCGFGCVSEGLEYWPDKFTLADAQTITLTVGAVRAGIDADFATINGHSTAVTLAGTLAVGSTLTVNTKTASWAPDSTLEYTWFADNQLLAGQTGRTLTLTSAQAGKSIKASVFREVEEDEYERRESATSVKVATTGTPVVSGTAAVGRKLTANPGLWTSGTTFTYRWLADGKSISKATKPSYTLTAAEKGKRITVSVTGSKPGHATVAKTSKPTATVKAGILAASVPKISGTLKVGKKLTAKPGTWTSGTSLSYRWYASGKPISGATKSTLTLKSAQKGRTITVKVTGKKSGYSTATKTSSATKKVG</sequence>
<gene>
    <name evidence="2" type="ORF">P0Y48_02485</name>
</gene>
<evidence type="ECO:0000313" key="3">
    <source>
        <dbReference type="Proteomes" id="UP001213972"/>
    </source>
</evidence>
<proteinExistence type="predicted"/>
<evidence type="ECO:0000256" key="1">
    <source>
        <dbReference type="SAM" id="SignalP"/>
    </source>
</evidence>
<organism evidence="2 3">
    <name type="scientific">Candidatus Microbacterium phytovorans</name>
    <dbReference type="NCBI Taxonomy" id="3121374"/>
    <lineage>
        <taxon>Bacteria</taxon>
        <taxon>Bacillati</taxon>
        <taxon>Actinomycetota</taxon>
        <taxon>Actinomycetes</taxon>
        <taxon>Micrococcales</taxon>
        <taxon>Microbacteriaceae</taxon>
        <taxon>Microbacterium</taxon>
    </lineage>
</organism>
<reference evidence="2" key="1">
    <citation type="submission" date="2023-03" db="EMBL/GenBank/DDBJ databases">
        <title>Andean soil-derived lignocellulolytic bacterial consortium as a source of novel taxa and putative plastic-active enzymes.</title>
        <authorList>
            <person name="Diaz-Garcia L."/>
            <person name="Chuvochina M."/>
            <person name="Feuerriegel G."/>
            <person name="Bunk B."/>
            <person name="Sproer C."/>
            <person name="Streit W.R."/>
            <person name="Rodriguez L.M."/>
            <person name="Overmann J."/>
            <person name="Jimenez D.J."/>
        </authorList>
    </citation>
    <scope>NUCLEOTIDE SEQUENCE</scope>
    <source>
        <strain evidence="2">MAG 4610</strain>
    </source>
</reference>
<name>A0AAJ5W1V5_9MICO</name>